<dbReference type="EMBL" id="NPBS01000071">
    <property type="protein sequence ID" value="PAF25387.1"/>
    <property type="molecule type" value="Genomic_DNA"/>
</dbReference>
<evidence type="ECO:0000313" key="16">
    <source>
        <dbReference type="Proteomes" id="UP000216207"/>
    </source>
</evidence>
<accession>A0A268RYU6</accession>
<dbReference type="GO" id="GO:0006235">
    <property type="term" value="P:dTTP biosynthetic process"/>
    <property type="evidence" value="ECO:0007669"/>
    <property type="project" value="UniProtKB-UniRule"/>
</dbReference>
<gene>
    <name evidence="11" type="primary">tmk</name>
    <name evidence="14" type="ORF">CHH61_13590</name>
    <name evidence="13" type="ORF">CHH72_21020</name>
</gene>
<evidence type="ECO:0000256" key="4">
    <source>
        <dbReference type="ARBA" id="ARBA00022679"/>
    </source>
</evidence>
<feature type="binding site" evidence="11">
    <location>
        <begin position="11"/>
        <end position="18"/>
    </location>
    <ligand>
        <name>ATP</name>
        <dbReference type="ChEBI" id="CHEBI:30616"/>
    </ligand>
</feature>
<evidence type="ECO:0000256" key="1">
    <source>
        <dbReference type="ARBA" id="ARBA00009776"/>
    </source>
</evidence>
<dbReference type="NCBIfam" id="TIGR00041">
    <property type="entry name" value="DTMP_kinase"/>
    <property type="match status" value="1"/>
</dbReference>
<dbReference type="Proteomes" id="UP000216207">
    <property type="component" value="Unassembled WGS sequence"/>
</dbReference>
<evidence type="ECO:0000256" key="6">
    <source>
        <dbReference type="ARBA" id="ARBA00022741"/>
    </source>
</evidence>
<dbReference type="InterPro" id="IPR027417">
    <property type="entry name" value="P-loop_NTPase"/>
</dbReference>
<dbReference type="PANTHER" id="PTHR10344">
    <property type="entry name" value="THYMIDYLATE KINASE"/>
    <property type="match status" value="1"/>
</dbReference>
<evidence type="ECO:0000313" key="13">
    <source>
        <dbReference type="EMBL" id="PAE86975.1"/>
    </source>
</evidence>
<dbReference type="SUPFAM" id="SSF52540">
    <property type="entry name" value="P-loop containing nucleoside triphosphate hydrolases"/>
    <property type="match status" value="1"/>
</dbReference>
<evidence type="ECO:0000256" key="11">
    <source>
        <dbReference type="HAMAP-Rule" id="MF_00165"/>
    </source>
</evidence>
<dbReference type="Gene3D" id="3.40.50.300">
    <property type="entry name" value="P-loop containing nucleotide triphosphate hydrolases"/>
    <property type="match status" value="1"/>
</dbReference>
<evidence type="ECO:0000259" key="12">
    <source>
        <dbReference type="Pfam" id="PF02223"/>
    </source>
</evidence>
<dbReference type="HAMAP" id="MF_00165">
    <property type="entry name" value="Thymidylate_kinase"/>
    <property type="match status" value="1"/>
</dbReference>
<dbReference type="AlphaFoldDB" id="A0A268RYU6"/>
<name>A0A268RYU6_SHOCL</name>
<keyword evidence="4 11" id="KW-0808">Transferase</keyword>
<protein>
    <recommendedName>
        <fullName evidence="3 11">Thymidylate kinase</fullName>
        <ecNumber evidence="2 11">2.7.4.9</ecNumber>
    </recommendedName>
    <alternativeName>
        <fullName evidence="11">dTMP kinase</fullName>
    </alternativeName>
</protein>
<evidence type="ECO:0000256" key="9">
    <source>
        <dbReference type="ARBA" id="ARBA00048743"/>
    </source>
</evidence>
<evidence type="ECO:0000313" key="15">
    <source>
        <dbReference type="Proteomes" id="UP000216133"/>
    </source>
</evidence>
<evidence type="ECO:0000256" key="5">
    <source>
        <dbReference type="ARBA" id="ARBA00022727"/>
    </source>
</evidence>
<dbReference type="FunFam" id="3.40.50.300:FF:000225">
    <property type="entry name" value="Thymidylate kinase"/>
    <property type="match status" value="1"/>
</dbReference>
<dbReference type="GO" id="GO:0004798">
    <property type="term" value="F:dTMP kinase activity"/>
    <property type="evidence" value="ECO:0007669"/>
    <property type="project" value="UniProtKB-UniRule"/>
</dbReference>
<evidence type="ECO:0000256" key="7">
    <source>
        <dbReference type="ARBA" id="ARBA00022777"/>
    </source>
</evidence>
<dbReference type="GO" id="GO:0005524">
    <property type="term" value="F:ATP binding"/>
    <property type="evidence" value="ECO:0007669"/>
    <property type="project" value="UniProtKB-UniRule"/>
</dbReference>
<comment type="catalytic activity">
    <reaction evidence="9 11">
        <text>dTMP + ATP = dTDP + ADP</text>
        <dbReference type="Rhea" id="RHEA:13517"/>
        <dbReference type="ChEBI" id="CHEBI:30616"/>
        <dbReference type="ChEBI" id="CHEBI:58369"/>
        <dbReference type="ChEBI" id="CHEBI:63528"/>
        <dbReference type="ChEBI" id="CHEBI:456216"/>
        <dbReference type="EC" id="2.7.4.9"/>
    </reaction>
</comment>
<evidence type="ECO:0000256" key="8">
    <source>
        <dbReference type="ARBA" id="ARBA00022840"/>
    </source>
</evidence>
<keyword evidence="5 11" id="KW-0545">Nucleotide biosynthesis</keyword>
<reference evidence="15 16" key="1">
    <citation type="submission" date="2017-07" db="EMBL/GenBank/DDBJ databases">
        <title>Isolation and whole genome analysis of endospore-forming bacteria from heroin.</title>
        <authorList>
            <person name="Kalinowski J."/>
            <person name="Ahrens B."/>
            <person name="Al-Dilaimi A."/>
            <person name="Winkler A."/>
            <person name="Wibberg D."/>
            <person name="Schleenbecker U."/>
            <person name="Ruckert C."/>
            <person name="Wolfel R."/>
            <person name="Grass G."/>
        </authorList>
    </citation>
    <scope>NUCLEOTIDE SEQUENCE [LARGE SCALE GENOMIC DNA]</scope>
    <source>
        <strain evidence="14 15">7523-2</strain>
        <strain evidence="13 16">7539</strain>
    </source>
</reference>
<sequence>MKKGLFITVEGGEGAGKTTIINLVQEQLATQGYEVIRTREPGGVELAEQIRDLLLHTQGVEMDNRTEALLYAAARREHLIKKIVPALAEGALVLCDRYIDSSLVYQGHARGIGMEEVRAINGFAIETYMPDLTLYFDVEPEIGLERVQKDAVRSWNRLDQETLTFHKRVQEGYKKLLKAEPERIKAIDANRSFAEVFHDTMEEINRMLLSTKD</sequence>
<keyword evidence="7 11" id="KW-0418">Kinase</keyword>
<dbReference type="SMR" id="A0A268RYU6"/>
<evidence type="ECO:0000256" key="2">
    <source>
        <dbReference type="ARBA" id="ARBA00012980"/>
    </source>
</evidence>
<dbReference type="InterPro" id="IPR039430">
    <property type="entry name" value="Thymidylate_kin-like_dom"/>
</dbReference>
<dbReference type="OMA" id="FLYTADH"/>
<dbReference type="GO" id="GO:0006233">
    <property type="term" value="P:dTDP biosynthetic process"/>
    <property type="evidence" value="ECO:0007669"/>
    <property type="project" value="InterPro"/>
</dbReference>
<comment type="function">
    <text evidence="10 11">Phosphorylation of dTMP to form dTDP in both de novo and salvage pathways of dTTP synthesis.</text>
</comment>
<dbReference type="PROSITE" id="PS01331">
    <property type="entry name" value="THYMIDYLATE_KINASE"/>
    <property type="match status" value="1"/>
</dbReference>
<keyword evidence="8 11" id="KW-0067">ATP-binding</keyword>
<comment type="similarity">
    <text evidence="1 11">Belongs to the thymidylate kinase family.</text>
</comment>
<dbReference type="GO" id="GO:0005829">
    <property type="term" value="C:cytosol"/>
    <property type="evidence" value="ECO:0007669"/>
    <property type="project" value="TreeGrafter"/>
</dbReference>
<keyword evidence="6 11" id="KW-0547">Nucleotide-binding</keyword>
<feature type="domain" description="Thymidylate kinase-like" evidence="12">
    <location>
        <begin position="9"/>
        <end position="197"/>
    </location>
</feature>
<organism evidence="14 15">
    <name type="scientific">Shouchella clausii</name>
    <name type="common">Alkalihalobacillus clausii</name>
    <dbReference type="NCBI Taxonomy" id="79880"/>
    <lineage>
        <taxon>Bacteria</taxon>
        <taxon>Bacillati</taxon>
        <taxon>Bacillota</taxon>
        <taxon>Bacilli</taxon>
        <taxon>Bacillales</taxon>
        <taxon>Bacillaceae</taxon>
        <taxon>Shouchella</taxon>
    </lineage>
</organism>
<dbReference type="EC" id="2.7.4.9" evidence="2 11"/>
<dbReference type="EMBL" id="NPCC01000044">
    <property type="protein sequence ID" value="PAE86975.1"/>
    <property type="molecule type" value="Genomic_DNA"/>
</dbReference>
<evidence type="ECO:0000256" key="10">
    <source>
        <dbReference type="ARBA" id="ARBA00057735"/>
    </source>
</evidence>
<dbReference type="CDD" id="cd01672">
    <property type="entry name" value="TMPK"/>
    <property type="match status" value="1"/>
</dbReference>
<dbReference type="InterPro" id="IPR018095">
    <property type="entry name" value="Thymidylate_kin_CS"/>
</dbReference>
<dbReference type="RefSeq" id="WP_011244914.1">
    <property type="nucleotide sequence ID" value="NZ_BOQQ01000013.1"/>
</dbReference>
<dbReference type="Pfam" id="PF02223">
    <property type="entry name" value="Thymidylate_kin"/>
    <property type="match status" value="1"/>
</dbReference>
<comment type="caution">
    <text evidence="14">The sequence shown here is derived from an EMBL/GenBank/DDBJ whole genome shotgun (WGS) entry which is preliminary data.</text>
</comment>
<evidence type="ECO:0000256" key="3">
    <source>
        <dbReference type="ARBA" id="ARBA00017144"/>
    </source>
</evidence>
<proteinExistence type="inferred from homology"/>
<evidence type="ECO:0000313" key="14">
    <source>
        <dbReference type="EMBL" id="PAF25387.1"/>
    </source>
</evidence>
<dbReference type="InterPro" id="IPR018094">
    <property type="entry name" value="Thymidylate_kinase"/>
</dbReference>
<dbReference type="Proteomes" id="UP000216133">
    <property type="component" value="Unassembled WGS sequence"/>
</dbReference>
<dbReference type="GO" id="GO:0006227">
    <property type="term" value="P:dUDP biosynthetic process"/>
    <property type="evidence" value="ECO:0007669"/>
    <property type="project" value="TreeGrafter"/>
</dbReference>
<dbReference type="PANTHER" id="PTHR10344:SF4">
    <property type="entry name" value="UMP-CMP KINASE 2, MITOCHONDRIAL"/>
    <property type="match status" value="1"/>
</dbReference>